<dbReference type="InParanoid" id="A0A1V8T4M2"/>
<comment type="caution">
    <text evidence="2">The sequence shown here is derived from an EMBL/GenBank/DDBJ whole genome shotgun (WGS) entry which is preliminary data.</text>
</comment>
<dbReference type="AlphaFoldDB" id="A0A1V8T4M2"/>
<feature type="compositionally biased region" description="Polar residues" evidence="1">
    <location>
        <begin position="45"/>
        <end position="65"/>
    </location>
</feature>
<dbReference type="Gene3D" id="1.20.120.20">
    <property type="entry name" value="Apolipoprotein"/>
    <property type="match status" value="1"/>
</dbReference>
<feature type="region of interest" description="Disordered" evidence="1">
    <location>
        <begin position="41"/>
        <end position="65"/>
    </location>
</feature>
<reference evidence="3" key="1">
    <citation type="submission" date="2017-03" db="EMBL/GenBank/DDBJ databases">
        <title>Genomes of endolithic fungi from Antarctica.</title>
        <authorList>
            <person name="Coleine C."/>
            <person name="Masonjones S."/>
            <person name="Stajich J.E."/>
        </authorList>
    </citation>
    <scope>NUCLEOTIDE SEQUENCE [LARGE SCALE GENOMIC DNA]</scope>
    <source>
        <strain evidence="3">CCFEE 5527</strain>
    </source>
</reference>
<dbReference type="OrthoDB" id="5355126at2759"/>
<dbReference type="SUPFAM" id="SSF47162">
    <property type="entry name" value="Apolipoprotein"/>
    <property type="match status" value="1"/>
</dbReference>
<organism evidence="2 3">
    <name type="scientific">Cryoendolithus antarcticus</name>
    <dbReference type="NCBI Taxonomy" id="1507870"/>
    <lineage>
        <taxon>Eukaryota</taxon>
        <taxon>Fungi</taxon>
        <taxon>Dikarya</taxon>
        <taxon>Ascomycota</taxon>
        <taxon>Pezizomycotina</taxon>
        <taxon>Dothideomycetes</taxon>
        <taxon>Dothideomycetidae</taxon>
        <taxon>Cladosporiales</taxon>
        <taxon>Cladosporiaceae</taxon>
        <taxon>Cryoendolithus</taxon>
    </lineage>
</organism>
<dbReference type="EMBL" id="NAJO01000017">
    <property type="protein sequence ID" value="OQO06158.1"/>
    <property type="molecule type" value="Genomic_DNA"/>
</dbReference>
<accession>A0A1V8T4M2</accession>
<evidence type="ECO:0000313" key="2">
    <source>
        <dbReference type="EMBL" id="OQO06158.1"/>
    </source>
</evidence>
<evidence type="ECO:0000256" key="1">
    <source>
        <dbReference type="SAM" id="MobiDB-lite"/>
    </source>
</evidence>
<name>A0A1V8T4M2_9PEZI</name>
<protein>
    <recommendedName>
        <fullName evidence="4">Calcofluor white hypersensitive protein</fullName>
    </recommendedName>
</protein>
<dbReference type="Proteomes" id="UP000192596">
    <property type="component" value="Unassembled WGS sequence"/>
</dbReference>
<evidence type="ECO:0008006" key="4">
    <source>
        <dbReference type="Google" id="ProtNLM"/>
    </source>
</evidence>
<gene>
    <name evidence="2" type="ORF">B0A48_08746</name>
</gene>
<keyword evidence="3" id="KW-1185">Reference proteome</keyword>
<evidence type="ECO:0000313" key="3">
    <source>
        <dbReference type="Proteomes" id="UP000192596"/>
    </source>
</evidence>
<proteinExistence type="predicted"/>
<sequence length="145" mass="15199">MSNRAIPAVGVAVAAAAGYYLYQSGGDPKAAEKRLEADAAKLRSKASTTNTSEVQNKGSELQKNASVLASDARAEVERLANQAKAKGSEVDAKLEAYRADAAKKLEGAYAETSSKVNEAADKFDRNVQQGAKEAKGTLSSWFGGK</sequence>